<dbReference type="PANTHER" id="PTHR34145:SF28">
    <property type="entry name" value="F-BOX DOMAIN-CONTAINING PROTEIN"/>
    <property type="match status" value="1"/>
</dbReference>
<reference evidence="2 3" key="1">
    <citation type="journal article" date="2023" name="Plants (Basel)">
        <title>Bridging the Gap: Combining Genomics and Transcriptomics Approaches to Understand Stylosanthes scabra, an Orphan Legume from the Brazilian Caatinga.</title>
        <authorList>
            <person name="Ferreira-Neto J.R.C."/>
            <person name="da Silva M.D."/>
            <person name="Binneck E."/>
            <person name="de Melo N.F."/>
            <person name="da Silva R.H."/>
            <person name="de Melo A.L.T.M."/>
            <person name="Pandolfi V."/>
            <person name="Bustamante F.O."/>
            <person name="Brasileiro-Vidal A.C."/>
            <person name="Benko-Iseppon A.M."/>
        </authorList>
    </citation>
    <scope>NUCLEOTIDE SEQUENCE [LARGE SCALE GENOMIC DNA]</scope>
    <source>
        <tissue evidence="2">Leaves</tissue>
    </source>
</reference>
<sequence>MSLTKVLFTQEGVIEHLISHCPLIEDLNIGHCYVYNHGHLVKSLFLHGLQKLKKVDLRIIQQVHIDSPNLENLSYEHLVMDAAFKLNFNHCTNLICLRLKSIVIAEKWLLKLLSNKFPFLESLELCDCSLPDERINIISAQLKVLKLYQYSNLKEVNINVPNLKSLLYEGYEKPVISFMRSSNQLQASVITGVDYWRLYSLRDFIRNIPKKILASLSLFVIRPILGDPRKIPAMQVFSNTPPVAS</sequence>
<evidence type="ECO:0000313" key="2">
    <source>
        <dbReference type="EMBL" id="MED6156178.1"/>
    </source>
</evidence>
<dbReference type="SUPFAM" id="SSF52047">
    <property type="entry name" value="RNI-like"/>
    <property type="match status" value="1"/>
</dbReference>
<protein>
    <recommendedName>
        <fullName evidence="1">At1g61320/AtMIF1 LRR domain-containing protein</fullName>
    </recommendedName>
</protein>
<accession>A0ABU6U8N2</accession>
<dbReference type="Proteomes" id="UP001341840">
    <property type="component" value="Unassembled WGS sequence"/>
</dbReference>
<dbReference type="Pfam" id="PF23622">
    <property type="entry name" value="LRR_At1g61320_AtMIF1"/>
    <property type="match status" value="1"/>
</dbReference>
<dbReference type="InterPro" id="IPR032675">
    <property type="entry name" value="LRR_dom_sf"/>
</dbReference>
<dbReference type="InterPro" id="IPR055357">
    <property type="entry name" value="LRR_At1g61320_AtMIF1"/>
</dbReference>
<proteinExistence type="predicted"/>
<dbReference type="EMBL" id="JASCZI010120859">
    <property type="protein sequence ID" value="MED6156178.1"/>
    <property type="molecule type" value="Genomic_DNA"/>
</dbReference>
<keyword evidence="3" id="KW-1185">Reference proteome</keyword>
<evidence type="ECO:0000313" key="3">
    <source>
        <dbReference type="Proteomes" id="UP001341840"/>
    </source>
</evidence>
<dbReference type="Gene3D" id="3.80.10.10">
    <property type="entry name" value="Ribonuclease Inhibitor"/>
    <property type="match status" value="1"/>
</dbReference>
<gene>
    <name evidence="2" type="ORF">PIB30_012193</name>
</gene>
<name>A0ABU6U8N2_9FABA</name>
<evidence type="ECO:0000259" key="1">
    <source>
        <dbReference type="Pfam" id="PF23622"/>
    </source>
</evidence>
<organism evidence="2 3">
    <name type="scientific">Stylosanthes scabra</name>
    <dbReference type="NCBI Taxonomy" id="79078"/>
    <lineage>
        <taxon>Eukaryota</taxon>
        <taxon>Viridiplantae</taxon>
        <taxon>Streptophyta</taxon>
        <taxon>Embryophyta</taxon>
        <taxon>Tracheophyta</taxon>
        <taxon>Spermatophyta</taxon>
        <taxon>Magnoliopsida</taxon>
        <taxon>eudicotyledons</taxon>
        <taxon>Gunneridae</taxon>
        <taxon>Pentapetalae</taxon>
        <taxon>rosids</taxon>
        <taxon>fabids</taxon>
        <taxon>Fabales</taxon>
        <taxon>Fabaceae</taxon>
        <taxon>Papilionoideae</taxon>
        <taxon>50 kb inversion clade</taxon>
        <taxon>dalbergioids sensu lato</taxon>
        <taxon>Dalbergieae</taxon>
        <taxon>Pterocarpus clade</taxon>
        <taxon>Stylosanthes</taxon>
    </lineage>
</organism>
<dbReference type="PANTHER" id="PTHR34145">
    <property type="entry name" value="OS02G0105600 PROTEIN"/>
    <property type="match status" value="1"/>
</dbReference>
<dbReference type="InterPro" id="IPR053772">
    <property type="entry name" value="At1g61320/At1g61330-like"/>
</dbReference>
<feature type="domain" description="At1g61320/AtMIF1 LRR" evidence="1">
    <location>
        <begin position="87"/>
        <end position="184"/>
    </location>
</feature>
<comment type="caution">
    <text evidence="2">The sequence shown here is derived from an EMBL/GenBank/DDBJ whole genome shotgun (WGS) entry which is preliminary data.</text>
</comment>